<evidence type="ECO:0000313" key="2">
    <source>
        <dbReference type="Proteomes" id="UP001648503"/>
    </source>
</evidence>
<keyword evidence="2" id="KW-1185">Reference proteome</keyword>
<gene>
    <name evidence="1" type="ORF">BASA50_002987</name>
</gene>
<name>A0ABQ8FMM4_9FUNG</name>
<dbReference type="Proteomes" id="UP001648503">
    <property type="component" value="Unassembled WGS sequence"/>
</dbReference>
<comment type="caution">
    <text evidence="1">The sequence shown here is derived from an EMBL/GenBank/DDBJ whole genome shotgun (WGS) entry which is preliminary data.</text>
</comment>
<organism evidence="1 2">
    <name type="scientific">Batrachochytrium salamandrivorans</name>
    <dbReference type="NCBI Taxonomy" id="1357716"/>
    <lineage>
        <taxon>Eukaryota</taxon>
        <taxon>Fungi</taxon>
        <taxon>Fungi incertae sedis</taxon>
        <taxon>Chytridiomycota</taxon>
        <taxon>Chytridiomycota incertae sedis</taxon>
        <taxon>Chytridiomycetes</taxon>
        <taxon>Rhizophydiales</taxon>
        <taxon>Rhizophydiales incertae sedis</taxon>
        <taxon>Batrachochytrium</taxon>
    </lineage>
</organism>
<evidence type="ECO:0000313" key="1">
    <source>
        <dbReference type="EMBL" id="KAH6599473.1"/>
    </source>
</evidence>
<accession>A0ABQ8FMM4</accession>
<protein>
    <submittedName>
        <fullName evidence="1">Uncharacterized protein</fullName>
    </submittedName>
</protein>
<sequence length="94" mass="10113">MPFVDAASLHLNRIAGWFLAGFQEKPSKVSSLSHNELDTVNVMGGNILPVNTVNTQPESDGTDTQPLLRKNSISVAELVRNTQKCADAFLTGGM</sequence>
<dbReference type="EMBL" id="JAFCIX010000064">
    <property type="protein sequence ID" value="KAH6599473.1"/>
    <property type="molecule type" value="Genomic_DNA"/>
</dbReference>
<proteinExistence type="predicted"/>
<reference evidence="1 2" key="1">
    <citation type="submission" date="2021-02" db="EMBL/GenBank/DDBJ databases">
        <title>Variation within the Batrachochytrium salamandrivorans European outbreak.</title>
        <authorList>
            <person name="Kelly M."/>
            <person name="Pasmans F."/>
            <person name="Shea T.P."/>
            <person name="Munoz J.F."/>
            <person name="Carranza S."/>
            <person name="Cuomo C.A."/>
            <person name="Martel A."/>
        </authorList>
    </citation>
    <scope>NUCLEOTIDE SEQUENCE [LARGE SCALE GENOMIC DNA]</scope>
    <source>
        <strain evidence="1 2">AMFP18/2</strain>
    </source>
</reference>